<proteinExistence type="predicted"/>
<dbReference type="eggNOG" id="COG0846">
    <property type="taxonomic scope" value="Bacteria"/>
</dbReference>
<dbReference type="Proteomes" id="UP000001880">
    <property type="component" value="Chromosome"/>
</dbReference>
<dbReference type="KEGG" id="hoh:Hoch_3194"/>
<gene>
    <name evidence="2" type="ordered locus">Hoch_3194</name>
</gene>
<sequence length="678" mass="75226">MARAYGGLFSRPGPPSRRGSMLDERLNLTVHLERSGESLRISYFDAKARPIDGLAGSGAQIVPLSQLDQRARGDAAASEGGNAGGLAAIGDILERGDASELVQHFTQSDLVEFGHTLFYVLFGSSTRWEPVIRALFDERGEVRPNPPRRSVRVRIFTNIDMLVDLPWRLTAWKGKYLVDSGWTFEVVSALESNAQITFESPCPILVIAPQFAGMEDIDSDTHLEALRQTLPAPYLTPVHFRVVRTRGEVRDAFRGMHPRVLYYYGHGEIRGGQVCLLLGDGSGPADAINAFDLKQLMGGHFPQAAYINACKSGASGWHSVGYQLSPEVPVVIANPTTSWSQHAGRAAVAWLVSCLEHGYDPVIAAHAIDEQSSTRGFEWGMRTVHANYGEWRAEPLVTLGPLSPIGLRLDRELIRERVQGLVTNLVRGDERRVGAIVSYAVRGNRIDLVFDQMKDQLEDNAAHLAQVSWRKVSFPRERDNLAQALRRDLAFSLGAASDEPLPHALRRCARGLDLPGAMPVLWLSWGPFGRYQEQVIDFGELRTWVELCSELAQICPGDIRVVAFLSIETEDAPHTRLEQEVHALALEHMLDEAFACDLIPPLPSVTLVDIARFLSDKNNARCPPTLAQELTRHIYRRSKGNFEHTLALIERGESEGWYVLLKELRAEEPARAPDGLII</sequence>
<dbReference type="STRING" id="502025.Hoch_3194"/>
<organism evidence="2 3">
    <name type="scientific">Haliangium ochraceum (strain DSM 14365 / JCM 11303 / SMP-2)</name>
    <dbReference type="NCBI Taxonomy" id="502025"/>
    <lineage>
        <taxon>Bacteria</taxon>
        <taxon>Pseudomonadati</taxon>
        <taxon>Myxococcota</taxon>
        <taxon>Polyangia</taxon>
        <taxon>Haliangiales</taxon>
        <taxon>Kofleriaceae</taxon>
        <taxon>Haliangium</taxon>
    </lineage>
</organism>
<evidence type="ECO:0000313" key="3">
    <source>
        <dbReference type="Proteomes" id="UP000001880"/>
    </source>
</evidence>
<accession>D0LSJ7</accession>
<protein>
    <recommendedName>
        <fullName evidence="4">CHAT domain-containing protein</fullName>
    </recommendedName>
</protein>
<dbReference type="AlphaFoldDB" id="D0LSJ7"/>
<evidence type="ECO:0000256" key="1">
    <source>
        <dbReference type="SAM" id="MobiDB-lite"/>
    </source>
</evidence>
<dbReference type="HOGENOM" id="CLU_405320_0_0_7"/>
<name>D0LSJ7_HALO1</name>
<reference evidence="2 3" key="1">
    <citation type="journal article" date="2010" name="Stand. Genomic Sci.">
        <title>Complete genome sequence of Haliangium ochraceum type strain (SMP-2).</title>
        <authorList>
            <consortium name="US DOE Joint Genome Institute (JGI-PGF)"/>
            <person name="Ivanova N."/>
            <person name="Daum C."/>
            <person name="Lang E."/>
            <person name="Abt B."/>
            <person name="Kopitz M."/>
            <person name="Saunders E."/>
            <person name="Lapidus A."/>
            <person name="Lucas S."/>
            <person name="Glavina Del Rio T."/>
            <person name="Nolan M."/>
            <person name="Tice H."/>
            <person name="Copeland A."/>
            <person name="Cheng J.F."/>
            <person name="Chen F."/>
            <person name="Bruce D."/>
            <person name="Goodwin L."/>
            <person name="Pitluck S."/>
            <person name="Mavromatis K."/>
            <person name="Pati A."/>
            <person name="Mikhailova N."/>
            <person name="Chen A."/>
            <person name="Palaniappan K."/>
            <person name="Land M."/>
            <person name="Hauser L."/>
            <person name="Chang Y.J."/>
            <person name="Jeffries C.D."/>
            <person name="Detter J.C."/>
            <person name="Brettin T."/>
            <person name="Rohde M."/>
            <person name="Goker M."/>
            <person name="Bristow J."/>
            <person name="Markowitz V."/>
            <person name="Eisen J.A."/>
            <person name="Hugenholtz P."/>
            <person name="Kyrpides N.C."/>
            <person name="Klenk H.P."/>
        </authorList>
    </citation>
    <scope>NUCLEOTIDE SEQUENCE [LARGE SCALE GENOMIC DNA]</scope>
    <source>
        <strain evidence="3">DSM 14365 / CIP 107738 / JCM 11303 / AJ 13395 / SMP-2</strain>
    </source>
</reference>
<evidence type="ECO:0000313" key="2">
    <source>
        <dbReference type="EMBL" id="ACY15696.1"/>
    </source>
</evidence>
<feature type="region of interest" description="Disordered" evidence="1">
    <location>
        <begin position="1"/>
        <end position="21"/>
    </location>
</feature>
<keyword evidence="3" id="KW-1185">Reference proteome</keyword>
<evidence type="ECO:0008006" key="4">
    <source>
        <dbReference type="Google" id="ProtNLM"/>
    </source>
</evidence>
<dbReference type="EMBL" id="CP001804">
    <property type="protein sequence ID" value="ACY15696.1"/>
    <property type="molecule type" value="Genomic_DNA"/>
</dbReference>